<proteinExistence type="predicted"/>
<dbReference type="Proteomes" id="UP000224006">
    <property type="component" value="Chromosome II"/>
</dbReference>
<evidence type="ECO:0000313" key="2">
    <source>
        <dbReference type="EMBL" id="PFH37430.1"/>
    </source>
</evidence>
<name>A0A2A9MNV6_BESBE</name>
<evidence type="ECO:0000256" key="1">
    <source>
        <dbReference type="SAM" id="MobiDB-lite"/>
    </source>
</evidence>
<dbReference type="GeneID" id="40308869"/>
<feature type="compositionally biased region" description="Low complexity" evidence="1">
    <location>
        <begin position="329"/>
        <end position="340"/>
    </location>
</feature>
<sequence length="1539" mass="164876">MSRTRKSLDASCRVEGLEKGRTAVRAHNFRSLRWHSICTVAPVASEQVEGGRASRRTANAGEDGLSPRRKYFDSSLKGDRSFTLGGSFPGCRPASGNEDRWAREKHLPDTECDGTSHHIFHLEQEVRNGFPVGNATAPAAGRQRGARVRLKQLDFHAAVRRSKSVEQLLDVCADFLLETKQEIGDCCAADRTSRGFETIRTIAQDHLDWSPLGPVTGGPPEVSQPLSSAECLVALHVCPHVAADFGWINSAHVLHRLALLVADSGFTGLAKPSLGEWRQTGDDAVRSARRLRRLAACGDDHGGKTVGCEGKRECGSAPHLPSHSQGSTAQDLQAAGLAQDEPPVDRSPAVRSPIHLLDDPRFLCVMRCVLHHLRDTHRKLLACGYSPLPERAAGENSRDFMQPARLFRGTDAPLAVSHLQASRSPSDPGSAKGSRDARVDSCGLYSVSKRGRDCARASRASSAFSCARVAVDSSCPEKDEADLQCSLAPGDGLPRTLPPWIASEVPTDCAVNKIVSGDGTTRTYSCFKAAEEAAALPALEADDRATLGCTRATMRRSIQSTAGVEDSGGYMLAPGEATSRGHLGIAEDGVPPAPSRSGQLEGRNEPTPPQLRFVASLCWAYGKLRLPPPEQERGTFCAVSRGGDSPSPAGMPAEQGEPRGSQTTNATADFRDAGLGSSHVAATEAGFQGCHGALLDTRGLAPPHHLHQETAAHSGYESDAGVSAAAAPSTDIKPGTHIRPGQQPCAEMLHLLESSVLRCLPYFRPRELSIGLWGLAQCRGSNPAPSATQDGRNYTNGAAQDAFWRQAVAGVRRRVPELALRELSMLAHACSTVGHRDQALMNAIASGMLRQLPTEWEQYHQQLRALHAETCPLAAGSASRGKPRRRSAAWASRPEGVSGAHVRLIDTYSRFDCLPHDSKCISQGMQGPFVTGGEGGAQGGVASRTLGESVAGLLSAFAALDIPASDCFHAVAALLLKDRACSTQGSLGPGAARRIPEGRSPHVPLRLRVDEGMKRGGNEEYPFETTATKESRAVPAGTELSTVPLTITAEKSQFCATAAVGPFLASLQPTAVTSLVWAFSSFFAGLACGNPGEQDAVSKAFGGPAAEDLRGGAGQPRAPYGKLCEASSADASWGGDTRLDVRASSGSQFLDCGRREDIVQTLPGHARKIRSCERQLLSQLTIYLATHAHACAWRYSTLDKVQLCWALALQDMYMPSLLWSALCELDSPSQPRRKRSQNASAADLQTVCTATTSSSKTGGCASDSLDCSAGSAMAPSWKRARAREASEAFNAEEGISDSFISHKQQTQLYFATVSYLTRGDTSMVLGRSVGEADKPAAAQERAPFQARVSGRQLPCSRAPGASRRANETEPLPAVPLRNGKSVPSAENPSLGFAQPSKEAASCRLGWGFQQAIDRFEKEGRSLPKSFFRCRAAINTHPDRVRHCVVSPLHVRVLIELRKILQTREERRQHPTCVLLESVLESPRTPGNAEARPAEWHKQEASPAERKPVSGWEIIPEYRDSSGLWVDIVAWPRAAQSTAW</sequence>
<feature type="region of interest" description="Disordered" evidence="1">
    <location>
        <begin position="46"/>
        <end position="66"/>
    </location>
</feature>
<feature type="region of interest" description="Disordered" evidence="1">
    <location>
        <begin position="314"/>
        <end position="351"/>
    </location>
</feature>
<dbReference type="VEuPathDB" id="ToxoDB:BESB_038880"/>
<dbReference type="OrthoDB" id="330558at2759"/>
<feature type="region of interest" description="Disordered" evidence="1">
    <location>
        <begin position="586"/>
        <end position="608"/>
    </location>
</feature>
<feature type="region of interest" description="Disordered" evidence="1">
    <location>
        <begin position="1349"/>
        <end position="1385"/>
    </location>
</feature>
<feature type="region of interest" description="Disordered" evidence="1">
    <location>
        <begin position="418"/>
        <end position="437"/>
    </location>
</feature>
<feature type="region of interest" description="Disordered" evidence="1">
    <location>
        <begin position="632"/>
        <end position="669"/>
    </location>
</feature>
<dbReference type="RefSeq" id="XP_029221439.1">
    <property type="nucleotide sequence ID" value="XM_029362474.1"/>
</dbReference>
<organism evidence="2 3">
    <name type="scientific">Besnoitia besnoiti</name>
    <name type="common">Apicomplexan protozoan</name>
    <dbReference type="NCBI Taxonomy" id="94643"/>
    <lineage>
        <taxon>Eukaryota</taxon>
        <taxon>Sar</taxon>
        <taxon>Alveolata</taxon>
        <taxon>Apicomplexa</taxon>
        <taxon>Conoidasida</taxon>
        <taxon>Coccidia</taxon>
        <taxon>Eucoccidiorida</taxon>
        <taxon>Eimeriorina</taxon>
        <taxon>Sarcocystidae</taxon>
        <taxon>Besnoitia</taxon>
    </lineage>
</organism>
<keyword evidence="3" id="KW-1185">Reference proteome</keyword>
<feature type="compositionally biased region" description="Basic and acidic residues" evidence="1">
    <location>
        <begin position="1491"/>
        <end position="1506"/>
    </location>
</feature>
<protein>
    <submittedName>
        <fullName evidence="2">Uncharacterized protein</fullName>
    </submittedName>
</protein>
<gene>
    <name evidence="2" type="ORF">BESB_038880</name>
</gene>
<dbReference type="EMBL" id="NWUJ01000002">
    <property type="protein sequence ID" value="PFH37430.1"/>
    <property type="molecule type" value="Genomic_DNA"/>
</dbReference>
<feature type="region of interest" description="Disordered" evidence="1">
    <location>
        <begin position="1482"/>
        <end position="1506"/>
    </location>
</feature>
<evidence type="ECO:0000313" key="3">
    <source>
        <dbReference type="Proteomes" id="UP000224006"/>
    </source>
</evidence>
<reference evidence="2 3" key="1">
    <citation type="submission" date="2017-09" db="EMBL/GenBank/DDBJ databases">
        <title>Genome sequencing of Besnoitia besnoiti strain Bb-Ger1.</title>
        <authorList>
            <person name="Schares G."/>
            <person name="Venepally P."/>
            <person name="Lorenzi H.A."/>
        </authorList>
    </citation>
    <scope>NUCLEOTIDE SEQUENCE [LARGE SCALE GENOMIC DNA]</scope>
    <source>
        <strain evidence="2 3">Bb-Ger1</strain>
    </source>
</reference>
<comment type="caution">
    <text evidence="2">The sequence shown here is derived from an EMBL/GenBank/DDBJ whole genome shotgun (WGS) entry which is preliminary data.</text>
</comment>
<accession>A0A2A9MNV6</accession>
<dbReference type="KEGG" id="bbes:BESB_038880"/>